<name>M4BX64_HYAAE</name>
<reference evidence="2" key="1">
    <citation type="journal article" date="2010" name="Science">
        <title>Signatures of adaptation to obligate biotrophy in the Hyaloperonospora arabidopsidis genome.</title>
        <authorList>
            <person name="Baxter L."/>
            <person name="Tripathy S."/>
            <person name="Ishaque N."/>
            <person name="Boot N."/>
            <person name="Cabral A."/>
            <person name="Kemen E."/>
            <person name="Thines M."/>
            <person name="Ah-Fong A."/>
            <person name="Anderson R."/>
            <person name="Badejoko W."/>
            <person name="Bittner-Eddy P."/>
            <person name="Boore J.L."/>
            <person name="Chibucos M.C."/>
            <person name="Coates M."/>
            <person name="Dehal P."/>
            <person name="Delehaunty K."/>
            <person name="Dong S."/>
            <person name="Downton P."/>
            <person name="Dumas B."/>
            <person name="Fabro G."/>
            <person name="Fronick C."/>
            <person name="Fuerstenberg S.I."/>
            <person name="Fulton L."/>
            <person name="Gaulin E."/>
            <person name="Govers F."/>
            <person name="Hughes L."/>
            <person name="Humphray S."/>
            <person name="Jiang R.H."/>
            <person name="Judelson H."/>
            <person name="Kamoun S."/>
            <person name="Kyung K."/>
            <person name="Meijer H."/>
            <person name="Minx P."/>
            <person name="Morris P."/>
            <person name="Nelson J."/>
            <person name="Phuntumart V."/>
            <person name="Qutob D."/>
            <person name="Rehmany A."/>
            <person name="Rougon-Cardoso A."/>
            <person name="Ryden P."/>
            <person name="Torto-Alalibo T."/>
            <person name="Studholme D."/>
            <person name="Wang Y."/>
            <person name="Win J."/>
            <person name="Wood J."/>
            <person name="Clifton S.W."/>
            <person name="Rogers J."/>
            <person name="Van den Ackerveken G."/>
            <person name="Jones J.D."/>
            <person name="McDowell J.M."/>
            <person name="Beynon J."/>
            <person name="Tyler B.M."/>
        </authorList>
    </citation>
    <scope>NUCLEOTIDE SEQUENCE [LARGE SCALE GENOMIC DNA]</scope>
    <source>
        <strain evidence="2">Emoy2</strain>
    </source>
</reference>
<dbReference type="Proteomes" id="UP000011713">
    <property type="component" value="Unassembled WGS sequence"/>
</dbReference>
<dbReference type="EnsemblProtists" id="HpaT811116">
    <property type="protein sequence ID" value="HpaP811116"/>
    <property type="gene ID" value="HpaG811116"/>
</dbReference>
<dbReference type="AlphaFoldDB" id="M4BX64"/>
<keyword evidence="2" id="KW-1185">Reference proteome</keyword>
<accession>M4BX64</accession>
<reference evidence="1" key="2">
    <citation type="submission" date="2015-06" db="UniProtKB">
        <authorList>
            <consortium name="EnsemblProtists"/>
        </authorList>
    </citation>
    <scope>IDENTIFICATION</scope>
    <source>
        <strain evidence="1">Emoy2</strain>
    </source>
</reference>
<dbReference type="InParanoid" id="M4BX64"/>
<dbReference type="HOGENOM" id="CLU_2676329_0_0_1"/>
<organism evidence="1 2">
    <name type="scientific">Hyaloperonospora arabidopsidis (strain Emoy2)</name>
    <name type="common">Downy mildew agent</name>
    <name type="synonym">Peronospora arabidopsidis</name>
    <dbReference type="NCBI Taxonomy" id="559515"/>
    <lineage>
        <taxon>Eukaryota</taxon>
        <taxon>Sar</taxon>
        <taxon>Stramenopiles</taxon>
        <taxon>Oomycota</taxon>
        <taxon>Peronosporomycetes</taxon>
        <taxon>Peronosporales</taxon>
        <taxon>Peronosporaceae</taxon>
        <taxon>Hyaloperonospora</taxon>
    </lineage>
</organism>
<evidence type="ECO:0000313" key="1">
    <source>
        <dbReference type="EnsemblProtists" id="HpaP811116"/>
    </source>
</evidence>
<sequence>MSADTDVLERGFTMLNGMNERMNKIKLSQAISRCSRMLGDSKSLSNVTCDGSGSRPSAEILATCAAERTAAPSTA</sequence>
<dbReference type="VEuPathDB" id="FungiDB:HpaG811116"/>
<proteinExistence type="predicted"/>
<evidence type="ECO:0000313" key="2">
    <source>
        <dbReference type="Proteomes" id="UP000011713"/>
    </source>
</evidence>
<protein>
    <submittedName>
        <fullName evidence="1">Uncharacterized protein</fullName>
    </submittedName>
</protein>
<dbReference type="EMBL" id="JH598014">
    <property type="status" value="NOT_ANNOTATED_CDS"/>
    <property type="molecule type" value="Genomic_DNA"/>
</dbReference>